<gene>
    <name evidence="2" type="ORF">N0V89_007008</name>
</gene>
<dbReference type="GeneID" id="80910538"/>
<dbReference type="PANTHER" id="PTHR34310:SF9">
    <property type="entry name" value="BLR5716 PROTEIN"/>
    <property type="match status" value="1"/>
</dbReference>
<evidence type="ECO:0000259" key="1">
    <source>
        <dbReference type="Pfam" id="PF04248"/>
    </source>
</evidence>
<evidence type="ECO:0000313" key="2">
    <source>
        <dbReference type="EMBL" id="KAJ4351665.1"/>
    </source>
</evidence>
<dbReference type="Pfam" id="PF04248">
    <property type="entry name" value="NTP_transf_9"/>
    <property type="match status" value="1"/>
</dbReference>
<dbReference type="RefSeq" id="XP_056070021.1">
    <property type="nucleotide sequence ID" value="XM_056215774.1"/>
</dbReference>
<keyword evidence="3" id="KW-1185">Reference proteome</keyword>
<dbReference type="PANTHER" id="PTHR34310">
    <property type="entry name" value="DUF427 DOMAIN PROTEIN (AFU_ORTHOLOGUE AFUA_3G02220)"/>
    <property type="match status" value="1"/>
</dbReference>
<reference evidence="2" key="1">
    <citation type="submission" date="2022-10" db="EMBL/GenBank/DDBJ databases">
        <title>Tapping the CABI collections for fungal endophytes: first genome assemblies for Collariella, Neodidymelliopsis, Ascochyta clinopodiicola, Didymella pomorum, Didymosphaeria variabile, Neocosmospora piperis and Neocucurbitaria cava.</title>
        <authorList>
            <person name="Hill R."/>
        </authorList>
    </citation>
    <scope>NUCLEOTIDE SEQUENCE</scope>
    <source>
        <strain evidence="2">IMI 356815</strain>
    </source>
</reference>
<dbReference type="InterPro" id="IPR007361">
    <property type="entry name" value="DUF427"/>
</dbReference>
<evidence type="ECO:0000313" key="3">
    <source>
        <dbReference type="Proteomes" id="UP001140513"/>
    </source>
</evidence>
<dbReference type="EMBL" id="JAPEUX010000005">
    <property type="protein sequence ID" value="KAJ4351665.1"/>
    <property type="molecule type" value="Genomic_DNA"/>
</dbReference>
<feature type="domain" description="DUF427" evidence="1">
    <location>
        <begin position="103"/>
        <end position="195"/>
    </location>
</feature>
<dbReference type="Proteomes" id="UP001140513">
    <property type="component" value="Unassembled WGS sequence"/>
</dbReference>
<dbReference type="AlphaFoldDB" id="A0A9W8XKN4"/>
<proteinExistence type="predicted"/>
<name>A0A9W8XKN4_9PLEO</name>
<protein>
    <recommendedName>
        <fullName evidence="1">DUF427 domain-containing protein</fullName>
    </recommendedName>
</protein>
<accession>A0A9W8XKN4</accession>
<dbReference type="InterPro" id="IPR038694">
    <property type="entry name" value="DUF427_sf"/>
</dbReference>
<dbReference type="OrthoDB" id="18996at2759"/>
<sequence>MAGASEFYVPISAITPSANLTKNGSVSGTGDKVHFGTLSVTNKTTDTKKSTDRVLIFNTKELKDLVKVEFPVLDQWFEEDVPIYQHPKDPYKRVDILNSTRNVKVELDGVKLAESSNPLFLLETTLRTRYYLPPTSVNWEVLSKSDTITYCPYKGRANYYNVTVKGKEYKDLVWYYQYPTAESAAIVGHMCFYNEKVDIWIDGVQEER</sequence>
<dbReference type="Gene3D" id="2.170.150.40">
    <property type="entry name" value="Domain of unknown function (DUF427)"/>
    <property type="match status" value="1"/>
</dbReference>
<organism evidence="2 3">
    <name type="scientific">Didymosphaeria variabile</name>
    <dbReference type="NCBI Taxonomy" id="1932322"/>
    <lineage>
        <taxon>Eukaryota</taxon>
        <taxon>Fungi</taxon>
        <taxon>Dikarya</taxon>
        <taxon>Ascomycota</taxon>
        <taxon>Pezizomycotina</taxon>
        <taxon>Dothideomycetes</taxon>
        <taxon>Pleosporomycetidae</taxon>
        <taxon>Pleosporales</taxon>
        <taxon>Massarineae</taxon>
        <taxon>Didymosphaeriaceae</taxon>
        <taxon>Didymosphaeria</taxon>
    </lineage>
</organism>
<comment type="caution">
    <text evidence="2">The sequence shown here is derived from an EMBL/GenBank/DDBJ whole genome shotgun (WGS) entry which is preliminary data.</text>
</comment>